<dbReference type="SUPFAM" id="SSF52972">
    <property type="entry name" value="ITPase-like"/>
    <property type="match status" value="1"/>
</dbReference>
<name>A0A6N7XQT1_9FIRM</name>
<protein>
    <recommendedName>
        <fullName evidence="4">Non-canonical purine NTP pyrophosphatase</fullName>
    </recommendedName>
</protein>
<reference evidence="2 3" key="1">
    <citation type="submission" date="2019-09" db="EMBL/GenBank/DDBJ databases">
        <title>In-depth cultivation of the pig gut microbiome towards novel bacterial diversity and tailored functional studies.</title>
        <authorList>
            <person name="Wylensek D."/>
            <person name="Hitch T.C.A."/>
            <person name="Clavel T."/>
        </authorList>
    </citation>
    <scope>NUCLEOTIDE SEQUENCE [LARGE SCALE GENOMIC DNA]</scope>
    <source>
        <strain evidence="2 3">WCA3-693-APC-4?</strain>
    </source>
</reference>
<dbReference type="RefSeq" id="WP_154442726.1">
    <property type="nucleotide sequence ID" value="NZ_JAHLPJ010000001.1"/>
</dbReference>
<dbReference type="Pfam" id="PF01725">
    <property type="entry name" value="Ham1p_like"/>
    <property type="match status" value="1"/>
</dbReference>
<evidence type="ECO:0000313" key="2">
    <source>
        <dbReference type="EMBL" id="MSU03182.1"/>
    </source>
</evidence>
<keyword evidence="3" id="KW-1185">Reference proteome</keyword>
<evidence type="ECO:0008006" key="4">
    <source>
        <dbReference type="Google" id="ProtNLM"/>
    </source>
</evidence>
<keyword evidence="1" id="KW-0378">Hydrolase</keyword>
<evidence type="ECO:0000313" key="3">
    <source>
        <dbReference type="Proteomes" id="UP000469523"/>
    </source>
</evidence>
<sequence length="210" mass="24199">MRILYGTTNIAKLESMREVLKGLDIEIIGLNSVIIQNDTIDETGNNPLENARIKALEYYRRTKIPVFSCDSGLYITGIESEKQPGVHVRRVHGKELTDEEMIEYYGGIARENGGQILARYENAICLVVDEKHIYQYQGKEISSDEFLIVDKPHTRRNKGFPLDSLSVEKNSKKYYLDMKITEKEDKIGNGFREFFKRYLLGYNNSAMEGR</sequence>
<dbReference type="GO" id="GO:0047429">
    <property type="term" value="F:nucleoside triphosphate diphosphatase activity"/>
    <property type="evidence" value="ECO:0007669"/>
    <property type="project" value="InterPro"/>
</dbReference>
<dbReference type="InterPro" id="IPR029001">
    <property type="entry name" value="ITPase-like_fam"/>
</dbReference>
<dbReference type="GO" id="GO:0009143">
    <property type="term" value="P:nucleoside triphosphate catabolic process"/>
    <property type="evidence" value="ECO:0007669"/>
    <property type="project" value="InterPro"/>
</dbReference>
<organism evidence="2 3">
    <name type="scientific">Tissierella pigra</name>
    <dbReference type="NCBI Taxonomy" id="2607614"/>
    <lineage>
        <taxon>Bacteria</taxon>
        <taxon>Bacillati</taxon>
        <taxon>Bacillota</taxon>
        <taxon>Tissierellia</taxon>
        <taxon>Tissierellales</taxon>
        <taxon>Tissierellaceae</taxon>
        <taxon>Tissierella</taxon>
    </lineage>
</organism>
<dbReference type="Proteomes" id="UP000469523">
    <property type="component" value="Unassembled WGS sequence"/>
</dbReference>
<proteinExistence type="predicted"/>
<accession>A0A6N7XQT1</accession>
<dbReference type="Gene3D" id="3.90.950.10">
    <property type="match status" value="1"/>
</dbReference>
<dbReference type="InterPro" id="IPR002637">
    <property type="entry name" value="RdgB/HAM1"/>
</dbReference>
<dbReference type="EMBL" id="VUNQ01000058">
    <property type="protein sequence ID" value="MSU03182.1"/>
    <property type="molecule type" value="Genomic_DNA"/>
</dbReference>
<gene>
    <name evidence="2" type="ORF">FYJ83_17110</name>
</gene>
<dbReference type="AlphaFoldDB" id="A0A6N7XQT1"/>
<comment type="caution">
    <text evidence="2">The sequence shown here is derived from an EMBL/GenBank/DDBJ whole genome shotgun (WGS) entry which is preliminary data.</text>
</comment>
<evidence type="ECO:0000256" key="1">
    <source>
        <dbReference type="ARBA" id="ARBA00022801"/>
    </source>
</evidence>